<comment type="caution">
    <text evidence="1">The sequence shown here is derived from an EMBL/GenBank/DDBJ whole genome shotgun (WGS) entry which is preliminary data.</text>
</comment>
<protein>
    <submittedName>
        <fullName evidence="1">Uncharacterized protein</fullName>
    </submittedName>
</protein>
<organism evidence="1">
    <name type="scientific">marine sediment metagenome</name>
    <dbReference type="NCBI Taxonomy" id="412755"/>
    <lineage>
        <taxon>unclassified sequences</taxon>
        <taxon>metagenomes</taxon>
        <taxon>ecological metagenomes</taxon>
    </lineage>
</organism>
<sequence length="54" mass="6205">MKPKCIYLGVRQAGDEEGHYCTEAGKWCSVEAGYPYDTYNDWLATQCPDKVERK</sequence>
<reference evidence="1" key="1">
    <citation type="journal article" date="2015" name="Nature">
        <title>Complex archaea that bridge the gap between prokaryotes and eukaryotes.</title>
        <authorList>
            <person name="Spang A."/>
            <person name="Saw J.H."/>
            <person name="Jorgensen S.L."/>
            <person name="Zaremba-Niedzwiedzka K."/>
            <person name="Martijn J."/>
            <person name="Lind A.E."/>
            <person name="van Eijk R."/>
            <person name="Schleper C."/>
            <person name="Guy L."/>
            <person name="Ettema T.J."/>
        </authorList>
    </citation>
    <scope>NUCLEOTIDE SEQUENCE</scope>
</reference>
<dbReference type="EMBL" id="LAZR01053248">
    <property type="protein sequence ID" value="KKK81157.1"/>
    <property type="molecule type" value="Genomic_DNA"/>
</dbReference>
<evidence type="ECO:0000313" key="1">
    <source>
        <dbReference type="EMBL" id="KKK81157.1"/>
    </source>
</evidence>
<name>A0A0F8YIC3_9ZZZZ</name>
<accession>A0A0F8YIC3</accession>
<gene>
    <name evidence="1" type="ORF">LCGC14_2816290</name>
</gene>
<proteinExistence type="predicted"/>
<dbReference type="AlphaFoldDB" id="A0A0F8YIC3"/>